<sequence length="215" mass="24212">MTPKRQLIDIFARYKAAYETMQREKQQIDSDPYTTPAGKETRMQELFNRYKATVQGYHDKAAEAVNNGIAGLNEKWVSTLKGKITDAGYQIGLQNVLVMIENKAISRPEDMRAVVETYRGDHAALELVRQKLLKSDDANIRAYASEVPGDNRSRNISLLEQLKANIDKYITINAVQAASKSWNAFNQGLTDVSSSMDSMTQFLQTKLNDDLSLVE</sequence>
<reference evidence="1 2" key="1">
    <citation type="submission" date="2021-10" db="EMBL/GenBank/DDBJ databases">
        <title>Anaerobic single-cell dispensing facilitates the cultivation of human gut bacteria.</title>
        <authorList>
            <person name="Afrizal A."/>
        </authorList>
    </citation>
    <scope>NUCLEOTIDE SEQUENCE [LARGE SCALE GENOMIC DNA]</scope>
    <source>
        <strain evidence="1 2">CLA-AA-H246</strain>
    </source>
</reference>
<evidence type="ECO:0000313" key="2">
    <source>
        <dbReference type="Proteomes" id="UP001299235"/>
    </source>
</evidence>
<gene>
    <name evidence="1" type="ORF">LKD42_05490</name>
</gene>
<comment type="caution">
    <text evidence="1">The sequence shown here is derived from an EMBL/GenBank/DDBJ whole genome shotgun (WGS) entry which is preliminary data.</text>
</comment>
<dbReference type="EMBL" id="JAJEQE010000012">
    <property type="protein sequence ID" value="MCC2148710.1"/>
    <property type="molecule type" value="Genomic_DNA"/>
</dbReference>
<name>A0ABS8EU69_9FIRM</name>
<organism evidence="1 2">
    <name type="scientific">Hominisplanchenecus faecis</name>
    <dbReference type="NCBI Taxonomy" id="2885351"/>
    <lineage>
        <taxon>Bacteria</taxon>
        <taxon>Bacillati</taxon>
        <taxon>Bacillota</taxon>
        <taxon>Clostridia</taxon>
        <taxon>Lachnospirales</taxon>
        <taxon>Lachnospiraceae</taxon>
        <taxon>Hominisplanchenecus</taxon>
    </lineage>
</organism>
<dbReference type="RefSeq" id="WP_248835043.1">
    <property type="nucleotide sequence ID" value="NZ_JAJEQE010000012.1"/>
</dbReference>
<proteinExistence type="predicted"/>
<dbReference type="Proteomes" id="UP001299235">
    <property type="component" value="Unassembled WGS sequence"/>
</dbReference>
<keyword evidence="2" id="KW-1185">Reference proteome</keyword>
<protein>
    <submittedName>
        <fullName evidence="1">Uncharacterized protein</fullName>
    </submittedName>
</protein>
<evidence type="ECO:0000313" key="1">
    <source>
        <dbReference type="EMBL" id="MCC2148710.1"/>
    </source>
</evidence>
<accession>A0ABS8EU69</accession>